<dbReference type="RefSeq" id="WP_163298905.1">
    <property type="nucleotide sequence ID" value="NZ_JAAGRR010000084.1"/>
</dbReference>
<dbReference type="InterPro" id="IPR021803">
    <property type="entry name" value="DUF3373"/>
</dbReference>
<reference evidence="2 3" key="1">
    <citation type="submission" date="2020-02" db="EMBL/GenBank/DDBJ databases">
        <title>Comparative genomics of sulfur disproportionating microorganisms.</title>
        <authorList>
            <person name="Ward L.M."/>
            <person name="Bertran E."/>
            <person name="Johnston D.T."/>
        </authorList>
    </citation>
    <scope>NUCLEOTIDE SEQUENCE [LARGE SCALE GENOMIC DNA]</scope>
    <source>
        <strain evidence="2 3">DSM 100025</strain>
    </source>
</reference>
<proteinExistence type="predicted"/>
<feature type="chain" id="PRO_5026999676" evidence="1">
    <location>
        <begin position="23"/>
        <end position="532"/>
    </location>
</feature>
<name>A0A6N9TSQ6_DISTH</name>
<feature type="signal peptide" evidence="1">
    <location>
        <begin position="1"/>
        <end position="22"/>
    </location>
</feature>
<dbReference type="Pfam" id="PF11853">
    <property type="entry name" value="DUF3373"/>
    <property type="match status" value="1"/>
</dbReference>
<organism evidence="2 3">
    <name type="scientific">Dissulfurirhabdus thermomarina</name>
    <dbReference type="NCBI Taxonomy" id="1765737"/>
    <lineage>
        <taxon>Bacteria</taxon>
        <taxon>Deltaproteobacteria</taxon>
        <taxon>Dissulfurirhabdaceae</taxon>
        <taxon>Dissulfurirhabdus</taxon>
    </lineage>
</organism>
<keyword evidence="1" id="KW-0732">Signal</keyword>
<keyword evidence="3" id="KW-1185">Reference proteome</keyword>
<comment type="caution">
    <text evidence="2">The sequence shown here is derived from an EMBL/GenBank/DDBJ whole genome shotgun (WGS) entry which is preliminary data.</text>
</comment>
<dbReference type="Proteomes" id="UP000469346">
    <property type="component" value="Unassembled WGS sequence"/>
</dbReference>
<evidence type="ECO:0000313" key="3">
    <source>
        <dbReference type="Proteomes" id="UP000469346"/>
    </source>
</evidence>
<dbReference type="EMBL" id="JAAGRR010000084">
    <property type="protein sequence ID" value="NDY42774.1"/>
    <property type="molecule type" value="Genomic_DNA"/>
</dbReference>
<evidence type="ECO:0000313" key="2">
    <source>
        <dbReference type="EMBL" id="NDY42774.1"/>
    </source>
</evidence>
<sequence>MKRVLTALMVLSLTAWSGSALAARDDQVTLSAKKLKAVLGKVLELQRRVSDLEHGKARGGPSEVEKSAAIPEYDKLTRDIEEIYDTLDKVETRALQDKVNFGVEVRSRVDFFKYEDVWTYTEPAANPNALFGLDPGDMVDHVYPNTINSARKEWTADNKWSTRVRLNMEARAANSLTFHGRLAVYKNWAESGDIQRNVDFYRAHRPDDTTVKLDRAYVDWIVPVPFPLAVTFGRHPSTEGPPMEYRENLPRQATYPSLVYEGETDGIVVTLGLERYTGLVNSGLRLAYGKGYQQDESGYSNFTAFGSRASGIKDTNFWAAFFETEVPYVPESLLVLSYIHGNDLIDNPAGPQANLGNMDVYGAHLQMSNFLDTGLDLFVSWGLNNADPKKRAGQYATTQMYFINPATGLLTTMPVGLLGTQGSKWGWAIYTGFRYTVPVDALKRPKIGFEFNYGSPHWFSFTWGSSDPYNKLATRGKAYEVYYIQPFNRYLFIRTGYTKINYNWSFSGYHLGEPWKIDENLSNFYALLDVRF</sequence>
<protein>
    <submittedName>
        <fullName evidence="2">DUF3373 domain-containing protein</fullName>
    </submittedName>
</protein>
<dbReference type="AlphaFoldDB" id="A0A6N9TSQ6"/>
<accession>A0A6N9TSQ6</accession>
<gene>
    <name evidence="2" type="ORF">G3N55_07955</name>
</gene>
<evidence type="ECO:0000256" key="1">
    <source>
        <dbReference type="SAM" id="SignalP"/>
    </source>
</evidence>